<organism evidence="10">
    <name type="scientific">Rhipicephalus zambeziensis</name>
    <dbReference type="NCBI Taxonomy" id="60191"/>
    <lineage>
        <taxon>Eukaryota</taxon>
        <taxon>Metazoa</taxon>
        <taxon>Ecdysozoa</taxon>
        <taxon>Arthropoda</taxon>
        <taxon>Chelicerata</taxon>
        <taxon>Arachnida</taxon>
        <taxon>Acari</taxon>
        <taxon>Parasitiformes</taxon>
        <taxon>Ixodida</taxon>
        <taxon>Ixodoidea</taxon>
        <taxon>Ixodidae</taxon>
        <taxon>Rhipicephalinae</taxon>
        <taxon>Rhipicephalus</taxon>
        <taxon>Rhipicephalus</taxon>
    </lineage>
</organism>
<keyword evidence="4 9" id="KW-0813">Transport</keyword>
<name>A0A224Y053_9ACAR</name>
<dbReference type="Pfam" id="PF00507">
    <property type="entry name" value="Oxidored_q4"/>
    <property type="match status" value="1"/>
</dbReference>
<keyword evidence="7 9" id="KW-0472">Membrane</keyword>
<evidence type="ECO:0000256" key="6">
    <source>
        <dbReference type="ARBA" id="ARBA00022989"/>
    </source>
</evidence>
<evidence type="ECO:0000313" key="10">
    <source>
        <dbReference type="EMBL" id="MAA11147.1"/>
    </source>
</evidence>
<protein>
    <recommendedName>
        <fullName evidence="3 9">NADH-ubiquinone oxidoreductase chain 3</fullName>
        <ecNumber evidence="9">7.1.1.2</ecNumber>
    </recommendedName>
</protein>
<keyword evidence="9 10" id="KW-0496">Mitochondrion</keyword>
<keyword evidence="9" id="KW-0249">Electron transport</keyword>
<keyword evidence="6 9" id="KW-1133">Transmembrane helix</keyword>
<feature type="transmembrane region" description="Helical" evidence="9">
    <location>
        <begin position="84"/>
        <end position="105"/>
    </location>
</feature>
<keyword evidence="5 9" id="KW-0812">Transmembrane</keyword>
<comment type="subcellular location">
    <subcellularLocation>
        <location evidence="1">Membrane</location>
    </subcellularLocation>
    <subcellularLocation>
        <location evidence="9">Mitochondrion membrane</location>
        <topology evidence="9">Multi-pass membrane protein</topology>
    </subcellularLocation>
</comment>
<feature type="transmembrane region" description="Helical" evidence="9">
    <location>
        <begin position="55"/>
        <end position="78"/>
    </location>
</feature>
<dbReference type="GO" id="GO:0031966">
    <property type="term" value="C:mitochondrial membrane"/>
    <property type="evidence" value="ECO:0007669"/>
    <property type="project" value="UniProtKB-SubCell"/>
</dbReference>
<feature type="transmembrane region" description="Helical" evidence="9">
    <location>
        <begin position="6"/>
        <end position="25"/>
    </location>
</feature>
<evidence type="ECO:0000256" key="7">
    <source>
        <dbReference type="ARBA" id="ARBA00023136"/>
    </source>
</evidence>
<dbReference type="InterPro" id="IPR000440">
    <property type="entry name" value="NADH_UbQ/plastoQ_OxRdtase_su3"/>
</dbReference>
<comment type="similarity">
    <text evidence="2 9">Belongs to the complex I subunit 3 family.</text>
</comment>
<evidence type="ECO:0000256" key="2">
    <source>
        <dbReference type="ARBA" id="ARBA00008472"/>
    </source>
</evidence>
<comment type="catalytic activity">
    <reaction evidence="8 9">
        <text>a ubiquinone + NADH + 5 H(+)(in) = a ubiquinol + NAD(+) + 4 H(+)(out)</text>
        <dbReference type="Rhea" id="RHEA:29091"/>
        <dbReference type="Rhea" id="RHEA-COMP:9565"/>
        <dbReference type="Rhea" id="RHEA-COMP:9566"/>
        <dbReference type="ChEBI" id="CHEBI:15378"/>
        <dbReference type="ChEBI" id="CHEBI:16389"/>
        <dbReference type="ChEBI" id="CHEBI:17976"/>
        <dbReference type="ChEBI" id="CHEBI:57540"/>
        <dbReference type="ChEBI" id="CHEBI:57945"/>
        <dbReference type="EC" id="7.1.1.2"/>
    </reaction>
</comment>
<evidence type="ECO:0000256" key="3">
    <source>
        <dbReference type="ARBA" id="ARBA00021007"/>
    </source>
</evidence>
<sequence>MIFYVIPTIFVVIILLSFLFFSLGFQGKKAKEKNSPFECGFDPFSLSRVPFSLKFFFIGIVFLIFDVEIVVIIPFPLIMTMKSLGFMFSFIMINILILLGLLYEFKYSMLDWLK</sequence>
<accession>A0A224Y053</accession>
<dbReference type="EMBL" id="GFPF01000001">
    <property type="protein sequence ID" value="MAA11147.1"/>
    <property type="molecule type" value="Transcribed_RNA"/>
</dbReference>
<dbReference type="PANTHER" id="PTHR11058">
    <property type="entry name" value="NADH-UBIQUINONE OXIDOREDUCTASE CHAIN 3"/>
    <property type="match status" value="1"/>
</dbReference>
<dbReference type="PANTHER" id="PTHR11058:SF9">
    <property type="entry name" value="NADH-UBIQUINONE OXIDOREDUCTASE CHAIN 3"/>
    <property type="match status" value="1"/>
</dbReference>
<reference evidence="10" key="1">
    <citation type="journal article" date="2017" name="Parasit. Vectors">
        <title>Sialotranscriptomics of Rhipicephalus zambeziensis reveals intricate expression profiles of secretory proteins and suggests tight temporal transcriptional regulation during blood-feeding.</title>
        <authorList>
            <person name="de Castro M.H."/>
            <person name="de Klerk D."/>
            <person name="Pienaar R."/>
            <person name="Rees D.J.G."/>
            <person name="Mans B.J."/>
        </authorList>
    </citation>
    <scope>NUCLEOTIDE SEQUENCE</scope>
    <source>
        <tissue evidence="10">Salivary glands</tissue>
    </source>
</reference>
<dbReference type="EC" id="7.1.1.2" evidence="9"/>
<evidence type="ECO:0000256" key="1">
    <source>
        <dbReference type="ARBA" id="ARBA00004370"/>
    </source>
</evidence>
<keyword evidence="9" id="KW-0520">NAD</keyword>
<keyword evidence="9" id="KW-1278">Translocase</keyword>
<evidence type="ECO:0000256" key="9">
    <source>
        <dbReference type="RuleBase" id="RU003640"/>
    </source>
</evidence>
<geneLocation type="mitochondrion" evidence="10"/>
<dbReference type="GO" id="GO:0030964">
    <property type="term" value="C:NADH dehydrogenase complex"/>
    <property type="evidence" value="ECO:0007669"/>
    <property type="project" value="TreeGrafter"/>
</dbReference>
<dbReference type="AlphaFoldDB" id="A0A224Y053"/>
<proteinExistence type="inferred from homology"/>
<keyword evidence="9 10" id="KW-0830">Ubiquinone</keyword>
<evidence type="ECO:0000256" key="4">
    <source>
        <dbReference type="ARBA" id="ARBA00022448"/>
    </source>
</evidence>
<evidence type="ECO:0000256" key="5">
    <source>
        <dbReference type="ARBA" id="ARBA00022692"/>
    </source>
</evidence>
<evidence type="ECO:0000256" key="8">
    <source>
        <dbReference type="ARBA" id="ARBA00049551"/>
    </source>
</evidence>
<dbReference type="GO" id="GO:0008137">
    <property type="term" value="F:NADH dehydrogenase (ubiquinone) activity"/>
    <property type="evidence" value="ECO:0007669"/>
    <property type="project" value="UniProtKB-UniRule"/>
</dbReference>
<dbReference type="InterPro" id="IPR038430">
    <property type="entry name" value="NDAH_ubi_oxred_su3_sf"/>
</dbReference>
<comment type="function">
    <text evidence="9">Core subunit of the mitochondrial membrane respiratory chain NADH dehydrogenase (Complex I) which catalyzes electron transfer from NADH through the respiratory chain, using ubiquinone as an electron acceptor. Essential for the catalytic activity of complex I.</text>
</comment>
<keyword evidence="9" id="KW-0679">Respiratory chain</keyword>
<dbReference type="Gene3D" id="1.20.58.1610">
    <property type="entry name" value="NADH:ubiquinone/plastoquinone oxidoreductase, chain 3"/>
    <property type="match status" value="1"/>
</dbReference>